<proteinExistence type="inferred from homology"/>
<comment type="similarity">
    <text evidence="8 9">Belongs to the TonB-dependent receptor family.</text>
</comment>
<comment type="caution">
    <text evidence="12">The sequence shown here is derived from an EMBL/GenBank/DDBJ whole genome shotgun (WGS) entry which is preliminary data.</text>
</comment>
<dbReference type="PANTHER" id="PTHR30442:SF0">
    <property type="entry name" value="FE(3+) DICITRATE TRANSPORT PROTEIN FECA"/>
    <property type="match status" value="1"/>
</dbReference>
<dbReference type="InterPro" id="IPR036942">
    <property type="entry name" value="Beta-barrel_TonB_sf"/>
</dbReference>
<reference evidence="12 13" key="1">
    <citation type="submission" date="2018-05" db="EMBL/GenBank/DDBJ databases">
        <title>Genomic Encyclopedia of Type Strains, Phase IV (KMG-IV): sequencing the most valuable type-strain genomes for metagenomic binning, comparative biology and taxonomic classification.</title>
        <authorList>
            <person name="Goeker M."/>
        </authorList>
    </citation>
    <scope>NUCLEOTIDE SEQUENCE [LARGE SCALE GENOMIC DNA]</scope>
    <source>
        <strain evidence="12 13">DSM 25350</strain>
    </source>
</reference>
<evidence type="ECO:0000259" key="11">
    <source>
        <dbReference type="Pfam" id="PF07715"/>
    </source>
</evidence>
<dbReference type="InterPro" id="IPR000531">
    <property type="entry name" value="Beta-barrel_TonB"/>
</dbReference>
<dbReference type="Gene3D" id="2.170.130.10">
    <property type="entry name" value="TonB-dependent receptor, plug domain"/>
    <property type="match status" value="1"/>
</dbReference>
<evidence type="ECO:0000259" key="10">
    <source>
        <dbReference type="Pfam" id="PF00593"/>
    </source>
</evidence>
<evidence type="ECO:0000256" key="5">
    <source>
        <dbReference type="ARBA" id="ARBA00023077"/>
    </source>
</evidence>
<accession>A0A316FYM7</accession>
<keyword evidence="13" id="KW-1185">Reference proteome</keyword>
<keyword evidence="7 8" id="KW-0998">Cell outer membrane</keyword>
<dbReference type="InterPro" id="IPR037066">
    <property type="entry name" value="Plug_dom_sf"/>
</dbReference>
<evidence type="ECO:0000256" key="7">
    <source>
        <dbReference type="ARBA" id="ARBA00023237"/>
    </source>
</evidence>
<dbReference type="Proteomes" id="UP000245790">
    <property type="component" value="Unassembled WGS sequence"/>
</dbReference>
<evidence type="ECO:0000256" key="1">
    <source>
        <dbReference type="ARBA" id="ARBA00004571"/>
    </source>
</evidence>
<evidence type="ECO:0000256" key="4">
    <source>
        <dbReference type="ARBA" id="ARBA00022692"/>
    </source>
</evidence>
<keyword evidence="2 8" id="KW-0813">Transport</keyword>
<keyword evidence="5 9" id="KW-0798">TonB box</keyword>
<dbReference type="OrthoDB" id="9760494at2"/>
<evidence type="ECO:0000256" key="8">
    <source>
        <dbReference type="PROSITE-ProRule" id="PRU01360"/>
    </source>
</evidence>
<feature type="domain" description="TonB-dependent receptor-like beta-barrel" evidence="10">
    <location>
        <begin position="264"/>
        <end position="719"/>
    </location>
</feature>
<feature type="domain" description="TonB-dependent receptor plug" evidence="11">
    <location>
        <begin position="55"/>
        <end position="162"/>
    </location>
</feature>
<evidence type="ECO:0000313" key="13">
    <source>
        <dbReference type="Proteomes" id="UP000245790"/>
    </source>
</evidence>
<dbReference type="PANTHER" id="PTHR30442">
    <property type="entry name" value="IRON III DICITRATE TRANSPORT PROTEIN FECA"/>
    <property type="match status" value="1"/>
</dbReference>
<name>A0A316FYM7_9GAMM</name>
<sequence>MIKTNTTFSRTSLLTAVVVIATTGLSQEQKGDEKKSDKYSERMLIVGKAKGLNTEAGSATVIDEQQLEKFEYDDIHQILAQVPGVNIREEDGFGLRPNIGFRGVTPERSKKINILEDGILIGPAPYSAPAAYYFPMVSRLSNVEVFKGPAAILYGPNTVAGTLNLQTRQVSAYDEGMVDVAVGADGYQKGHAYINESSGNFGVLLEGLTVNSDGFKQLDGGGDYSKGTGFSKNDFIGKLRYNLDSHDYNQVIEIKLGYSDELSDETYLGLTDQDFAANPYRRYAASQLGQMDWTHNQFQVNHFLSGDSFDVITRVYRNNFERAWRKLNNFNNQKNPATRRSLQQILQSPTDSFNAIYYEVLSGQRDSEESYEQLLIGTNDREFYSQGIQSDASWQSDLWGWEHHFKVGVRFHEDEIQRFHTEQSFNMVSGNLVSTGNPVQLTTANTERAEAWSLYLQDTLAWDQWELTLGVRGELIDSYYQNNLEGKELDWLKKTTEVWLPGVSTFYSIDNNSGVFAGVHRGFIPTSPQQSPEIAIEESVNTELGYRFANNGTRFEIVGFLSDFENLKESCTASTASNCINILDQEFNSGNAKVSGVELSYSDRLSISSDFDMPFSVIYTYNNAEFEEAFNSDYAMWGEVDAGDPIPYMPENQLTLTAGMEANQWRINLLARYTSELYEAAGDGVTLSGVSTEPMWITDISAAYDFINSGSLYFKLDNVFDEKTIVSRRPYGARPNKPQQWFMGYKYRW</sequence>
<dbReference type="InterPro" id="IPR039426">
    <property type="entry name" value="TonB-dep_rcpt-like"/>
</dbReference>
<dbReference type="GO" id="GO:0009279">
    <property type="term" value="C:cell outer membrane"/>
    <property type="evidence" value="ECO:0007669"/>
    <property type="project" value="UniProtKB-SubCell"/>
</dbReference>
<evidence type="ECO:0000256" key="6">
    <source>
        <dbReference type="ARBA" id="ARBA00023136"/>
    </source>
</evidence>
<evidence type="ECO:0000256" key="3">
    <source>
        <dbReference type="ARBA" id="ARBA00022452"/>
    </source>
</evidence>
<protein>
    <submittedName>
        <fullName evidence="12">Fe(3+) dicitrate transport protein</fullName>
    </submittedName>
</protein>
<dbReference type="GO" id="GO:0033214">
    <property type="term" value="P:siderophore-iron import into cell"/>
    <property type="evidence" value="ECO:0007669"/>
    <property type="project" value="TreeGrafter"/>
</dbReference>
<dbReference type="PROSITE" id="PS52016">
    <property type="entry name" value="TONB_DEPENDENT_REC_3"/>
    <property type="match status" value="1"/>
</dbReference>
<organism evidence="12 13">
    <name type="scientific">Pleionea mediterranea</name>
    <dbReference type="NCBI Taxonomy" id="523701"/>
    <lineage>
        <taxon>Bacteria</taxon>
        <taxon>Pseudomonadati</taxon>
        <taxon>Pseudomonadota</taxon>
        <taxon>Gammaproteobacteria</taxon>
        <taxon>Oceanospirillales</taxon>
        <taxon>Pleioneaceae</taxon>
        <taxon>Pleionea</taxon>
    </lineage>
</organism>
<dbReference type="Pfam" id="PF07715">
    <property type="entry name" value="Plug"/>
    <property type="match status" value="1"/>
</dbReference>
<dbReference type="AlphaFoldDB" id="A0A316FYM7"/>
<evidence type="ECO:0000256" key="9">
    <source>
        <dbReference type="RuleBase" id="RU003357"/>
    </source>
</evidence>
<evidence type="ECO:0000256" key="2">
    <source>
        <dbReference type="ARBA" id="ARBA00022448"/>
    </source>
</evidence>
<keyword evidence="6 8" id="KW-0472">Membrane</keyword>
<dbReference type="Pfam" id="PF00593">
    <property type="entry name" value="TonB_dep_Rec_b-barrel"/>
    <property type="match status" value="1"/>
</dbReference>
<keyword evidence="3 8" id="KW-1134">Transmembrane beta strand</keyword>
<dbReference type="RefSeq" id="WP_109761825.1">
    <property type="nucleotide sequence ID" value="NZ_QGGU01000002.1"/>
</dbReference>
<dbReference type="InterPro" id="IPR012910">
    <property type="entry name" value="Plug_dom"/>
</dbReference>
<comment type="subcellular location">
    <subcellularLocation>
        <location evidence="1 8">Cell outer membrane</location>
        <topology evidence="1 8">Multi-pass membrane protein</topology>
    </subcellularLocation>
</comment>
<gene>
    <name evidence="12" type="ORF">C8D97_102150</name>
</gene>
<evidence type="ECO:0000313" key="12">
    <source>
        <dbReference type="EMBL" id="PWK53761.1"/>
    </source>
</evidence>
<keyword evidence="4 8" id="KW-0812">Transmembrane</keyword>
<dbReference type="Gene3D" id="2.40.170.20">
    <property type="entry name" value="TonB-dependent receptor, beta-barrel domain"/>
    <property type="match status" value="1"/>
</dbReference>
<dbReference type="EMBL" id="QGGU01000002">
    <property type="protein sequence ID" value="PWK53761.1"/>
    <property type="molecule type" value="Genomic_DNA"/>
</dbReference>
<dbReference type="SUPFAM" id="SSF56935">
    <property type="entry name" value="Porins"/>
    <property type="match status" value="1"/>
</dbReference>